<evidence type="ECO:0000256" key="1">
    <source>
        <dbReference type="ARBA" id="ARBA00004299"/>
    </source>
</evidence>
<keyword evidence="6" id="KW-0963">Cytoplasm</keyword>
<dbReference type="EMBL" id="JADBJN010000002">
    <property type="protein sequence ID" value="KAG5678691.1"/>
    <property type="molecule type" value="Genomic_DNA"/>
</dbReference>
<keyword evidence="12" id="KW-0968">Cytoplasmic vesicle</keyword>
<evidence type="ECO:0000313" key="20">
    <source>
        <dbReference type="Proteomes" id="UP001107558"/>
    </source>
</evidence>
<feature type="domain" description="Sec23/Sec24 trunk" evidence="16">
    <location>
        <begin position="481"/>
        <end position="718"/>
    </location>
</feature>
<dbReference type="Proteomes" id="UP001107558">
    <property type="component" value="Chromosome 2"/>
</dbReference>
<evidence type="ECO:0000256" key="12">
    <source>
        <dbReference type="ARBA" id="ARBA00023329"/>
    </source>
</evidence>
<evidence type="ECO:0000256" key="13">
    <source>
        <dbReference type="SAM" id="MobiDB-lite"/>
    </source>
</evidence>
<evidence type="ECO:0000313" key="19">
    <source>
        <dbReference type="EMBL" id="KAG5678691.1"/>
    </source>
</evidence>
<dbReference type="SUPFAM" id="SSF82919">
    <property type="entry name" value="Zn-finger domain of Sec23/24"/>
    <property type="match status" value="1"/>
</dbReference>
<comment type="caution">
    <text evidence="19">The sequence shown here is derived from an EMBL/GenBank/DDBJ whole genome shotgun (WGS) entry which is preliminary data.</text>
</comment>
<keyword evidence="11" id="KW-0472">Membrane</keyword>
<evidence type="ECO:0000256" key="11">
    <source>
        <dbReference type="ARBA" id="ARBA00023136"/>
    </source>
</evidence>
<dbReference type="Gene3D" id="3.40.50.410">
    <property type="entry name" value="von Willebrand factor, type A domain"/>
    <property type="match status" value="1"/>
</dbReference>
<dbReference type="InterPro" id="IPR036465">
    <property type="entry name" value="vWFA_dom_sf"/>
</dbReference>
<dbReference type="GO" id="GO:0090110">
    <property type="term" value="P:COPII-coated vesicle cargo loading"/>
    <property type="evidence" value="ECO:0007669"/>
    <property type="project" value="TreeGrafter"/>
</dbReference>
<dbReference type="SUPFAM" id="SSF81811">
    <property type="entry name" value="Helical domain of Sec23/24"/>
    <property type="match status" value="1"/>
</dbReference>
<dbReference type="InterPro" id="IPR006895">
    <property type="entry name" value="Znf_Sec23_Sec24"/>
</dbReference>
<dbReference type="GO" id="GO:0005789">
    <property type="term" value="C:endoplasmic reticulum membrane"/>
    <property type="evidence" value="ECO:0007669"/>
    <property type="project" value="UniProtKB-SubCell"/>
</dbReference>
<feature type="domain" description="Gelsolin-like" evidence="14">
    <location>
        <begin position="940"/>
        <end position="1013"/>
    </location>
</feature>
<dbReference type="PANTHER" id="PTHR13803">
    <property type="entry name" value="SEC24-RELATED PROTEIN"/>
    <property type="match status" value="1"/>
</dbReference>
<dbReference type="CDD" id="cd01479">
    <property type="entry name" value="Sec24-like"/>
    <property type="match status" value="1"/>
</dbReference>
<keyword evidence="10" id="KW-0333">Golgi apparatus</keyword>
<feature type="domain" description="Sec23/Sec24 helical" evidence="17">
    <location>
        <begin position="818"/>
        <end position="919"/>
    </location>
</feature>
<dbReference type="GO" id="GO:0000139">
    <property type="term" value="C:Golgi membrane"/>
    <property type="evidence" value="ECO:0007669"/>
    <property type="project" value="UniProtKB-SubCell"/>
</dbReference>
<keyword evidence="8" id="KW-0931">ER-Golgi transport</keyword>
<evidence type="ECO:0000259" key="16">
    <source>
        <dbReference type="Pfam" id="PF04811"/>
    </source>
</evidence>
<dbReference type="GO" id="GO:0070971">
    <property type="term" value="C:endoplasmic reticulum exit site"/>
    <property type="evidence" value="ECO:0007669"/>
    <property type="project" value="TreeGrafter"/>
</dbReference>
<proteinExistence type="inferred from homology"/>
<dbReference type="InterPro" id="IPR029006">
    <property type="entry name" value="ADF-H/Gelsolin-like_dom_sf"/>
</dbReference>
<dbReference type="Gene3D" id="2.30.30.380">
    <property type="entry name" value="Zn-finger domain of Sec23/24"/>
    <property type="match status" value="1"/>
</dbReference>
<reference evidence="19" key="1">
    <citation type="submission" date="2021-03" db="EMBL/GenBank/DDBJ databases">
        <title>Chromosome level genome of the anhydrobiotic midge Polypedilum vanderplanki.</title>
        <authorList>
            <person name="Yoshida Y."/>
            <person name="Kikawada T."/>
            <person name="Gusev O."/>
        </authorList>
    </citation>
    <scope>NUCLEOTIDE SEQUENCE</scope>
    <source>
        <strain evidence="19">NIAS01</strain>
        <tissue evidence="19">Whole body or cell culture</tissue>
    </source>
</reference>
<dbReference type="SUPFAM" id="SSF53300">
    <property type="entry name" value="vWA-like"/>
    <property type="match status" value="1"/>
</dbReference>
<evidence type="ECO:0000256" key="10">
    <source>
        <dbReference type="ARBA" id="ARBA00023034"/>
    </source>
</evidence>
<evidence type="ECO:0000259" key="18">
    <source>
        <dbReference type="Pfam" id="PF08033"/>
    </source>
</evidence>
<evidence type="ECO:0000256" key="4">
    <source>
        <dbReference type="ARBA" id="ARBA00008334"/>
    </source>
</evidence>
<dbReference type="InterPro" id="IPR006896">
    <property type="entry name" value="Sec23/24_trunk_dom"/>
</dbReference>
<dbReference type="InterPro" id="IPR041742">
    <property type="entry name" value="Sec24-like_trunk_dom"/>
</dbReference>
<comment type="similarity">
    <text evidence="4">Belongs to the SEC23/SEC24 family. SEC24 subfamily.</text>
</comment>
<dbReference type="GO" id="GO:0008270">
    <property type="term" value="F:zinc ion binding"/>
    <property type="evidence" value="ECO:0007669"/>
    <property type="project" value="InterPro"/>
</dbReference>
<evidence type="ECO:0000259" key="15">
    <source>
        <dbReference type="Pfam" id="PF04810"/>
    </source>
</evidence>
<organism evidence="19 20">
    <name type="scientific">Polypedilum vanderplanki</name>
    <name type="common">Sleeping chironomid midge</name>
    <dbReference type="NCBI Taxonomy" id="319348"/>
    <lineage>
        <taxon>Eukaryota</taxon>
        <taxon>Metazoa</taxon>
        <taxon>Ecdysozoa</taxon>
        <taxon>Arthropoda</taxon>
        <taxon>Hexapoda</taxon>
        <taxon>Insecta</taxon>
        <taxon>Pterygota</taxon>
        <taxon>Neoptera</taxon>
        <taxon>Endopterygota</taxon>
        <taxon>Diptera</taxon>
        <taxon>Nematocera</taxon>
        <taxon>Chironomoidea</taxon>
        <taxon>Chironomidae</taxon>
        <taxon>Chironominae</taxon>
        <taxon>Polypedilum</taxon>
        <taxon>Polypedilum</taxon>
    </lineage>
</organism>
<evidence type="ECO:0000256" key="7">
    <source>
        <dbReference type="ARBA" id="ARBA00022824"/>
    </source>
</evidence>
<protein>
    <submittedName>
        <fullName evidence="19">Uncharacterized protein</fullName>
    </submittedName>
</protein>
<evidence type="ECO:0000259" key="17">
    <source>
        <dbReference type="Pfam" id="PF04815"/>
    </source>
</evidence>
<dbReference type="GO" id="GO:0000149">
    <property type="term" value="F:SNARE binding"/>
    <property type="evidence" value="ECO:0007669"/>
    <property type="project" value="TreeGrafter"/>
</dbReference>
<accession>A0A9J6CAA5</accession>
<evidence type="ECO:0000256" key="6">
    <source>
        <dbReference type="ARBA" id="ARBA00022490"/>
    </source>
</evidence>
<feature type="compositionally biased region" description="Low complexity" evidence="13">
    <location>
        <begin position="119"/>
        <end position="129"/>
    </location>
</feature>
<dbReference type="InterPro" id="IPR006900">
    <property type="entry name" value="Sec23/24_helical_dom"/>
</dbReference>
<comment type="subcellular location">
    <subcellularLocation>
        <location evidence="1">Cytoplasmic vesicle</location>
        <location evidence="1">COPII-coated vesicle membrane</location>
        <topology evidence="1">Peripheral membrane protein</topology>
        <orientation evidence="1">Cytoplasmic side</orientation>
    </subcellularLocation>
    <subcellularLocation>
        <location evidence="3">Endoplasmic reticulum membrane</location>
        <topology evidence="3">Peripheral membrane protein</topology>
        <orientation evidence="3">Cytoplasmic side</orientation>
    </subcellularLocation>
    <subcellularLocation>
        <location evidence="2">Golgi apparatus membrane</location>
    </subcellularLocation>
</comment>
<keyword evidence="9" id="KW-0653">Protein transport</keyword>
<evidence type="ECO:0000256" key="8">
    <source>
        <dbReference type="ARBA" id="ARBA00022892"/>
    </source>
</evidence>
<keyword evidence="5" id="KW-0813">Transport</keyword>
<evidence type="ECO:0000259" key="14">
    <source>
        <dbReference type="Pfam" id="PF00626"/>
    </source>
</evidence>
<feature type="region of interest" description="Disordered" evidence="13">
    <location>
        <begin position="66"/>
        <end position="135"/>
    </location>
</feature>
<dbReference type="GO" id="GO:0006886">
    <property type="term" value="P:intracellular protein transport"/>
    <property type="evidence" value="ECO:0007669"/>
    <property type="project" value="InterPro"/>
</dbReference>
<feature type="region of interest" description="Disordered" evidence="13">
    <location>
        <begin position="1"/>
        <end position="34"/>
    </location>
</feature>
<dbReference type="PANTHER" id="PTHR13803:SF39">
    <property type="entry name" value="SECRETORY 24AB, ISOFORM A"/>
    <property type="match status" value="1"/>
</dbReference>
<evidence type="ECO:0000256" key="5">
    <source>
        <dbReference type="ARBA" id="ARBA00022448"/>
    </source>
</evidence>
<dbReference type="FunFam" id="2.30.30.380:FF:000004">
    <property type="entry name" value="SEC24 homolog B, COPII coat complex component"/>
    <property type="match status" value="1"/>
</dbReference>
<dbReference type="OrthoDB" id="49016at2759"/>
<dbReference type="Pfam" id="PF04811">
    <property type="entry name" value="Sec23_trunk"/>
    <property type="match status" value="1"/>
</dbReference>
<dbReference type="AlphaFoldDB" id="A0A9J6CAA5"/>
<feature type="domain" description="Zinc finger Sec23/Sec24-type" evidence="15">
    <location>
        <begin position="408"/>
        <end position="444"/>
    </location>
</feature>
<keyword evidence="20" id="KW-1185">Reference proteome</keyword>
<feature type="domain" description="Sec23/Sec24 beta-sandwich" evidence="18">
    <location>
        <begin position="723"/>
        <end position="807"/>
    </location>
</feature>
<evidence type="ECO:0000256" key="9">
    <source>
        <dbReference type="ARBA" id="ARBA00022927"/>
    </source>
</evidence>
<dbReference type="SUPFAM" id="SSF81995">
    <property type="entry name" value="beta-sandwich domain of Sec23/24"/>
    <property type="match status" value="1"/>
</dbReference>
<dbReference type="Gene3D" id="2.60.40.1670">
    <property type="entry name" value="beta-sandwich domain of Sec23/24"/>
    <property type="match status" value="1"/>
</dbReference>
<dbReference type="InterPro" id="IPR036174">
    <property type="entry name" value="Znf_Sec23_Sec24_sf"/>
</dbReference>
<keyword evidence="7" id="KW-0256">Endoplasmic reticulum</keyword>
<dbReference type="InterPro" id="IPR007123">
    <property type="entry name" value="Gelsolin-like_dom"/>
</dbReference>
<dbReference type="Pfam" id="PF00626">
    <property type="entry name" value="Gelsolin"/>
    <property type="match status" value="1"/>
</dbReference>
<evidence type="ECO:0000256" key="2">
    <source>
        <dbReference type="ARBA" id="ARBA00004394"/>
    </source>
</evidence>
<feature type="compositionally biased region" description="Low complexity" evidence="13">
    <location>
        <begin position="66"/>
        <end position="76"/>
    </location>
</feature>
<dbReference type="Pfam" id="PF04815">
    <property type="entry name" value="Sec23_helical"/>
    <property type="match status" value="1"/>
</dbReference>
<evidence type="ECO:0000256" key="3">
    <source>
        <dbReference type="ARBA" id="ARBA00004397"/>
    </source>
</evidence>
<dbReference type="InterPro" id="IPR036180">
    <property type="entry name" value="Gelsolin-like_dom_sf"/>
</dbReference>
<dbReference type="Pfam" id="PF04810">
    <property type="entry name" value="zf-Sec23_Sec24"/>
    <property type="match status" value="1"/>
</dbReference>
<dbReference type="Gene3D" id="3.40.20.10">
    <property type="entry name" value="Severin"/>
    <property type="match status" value="1"/>
</dbReference>
<dbReference type="GO" id="GO:0030127">
    <property type="term" value="C:COPII vesicle coat"/>
    <property type="evidence" value="ECO:0007669"/>
    <property type="project" value="InterPro"/>
</dbReference>
<name>A0A9J6CAA5_POLVA</name>
<dbReference type="InterPro" id="IPR036175">
    <property type="entry name" value="Sec23/24_helical_dom_sf"/>
</dbReference>
<dbReference type="Gene3D" id="1.20.120.730">
    <property type="entry name" value="Sec23/Sec24 helical domain"/>
    <property type="match status" value="1"/>
</dbReference>
<dbReference type="InterPro" id="IPR050550">
    <property type="entry name" value="SEC23_SEC24_subfamily"/>
</dbReference>
<dbReference type="Pfam" id="PF08033">
    <property type="entry name" value="Sec23_BS"/>
    <property type="match status" value="1"/>
</dbReference>
<gene>
    <name evidence="19" type="ORF">PVAND_008340</name>
</gene>
<dbReference type="InterPro" id="IPR012990">
    <property type="entry name" value="Beta-sandwich_Sec23_24"/>
</dbReference>
<sequence length="1066" mass="121054">MPSSNSDQTLLNNNNNSNLKPLGIQKRPMYPQQTPMPMAQPMMNATQQLTQIQPNQQLNSFPGVQQNIQQQPQLQQHPKENLQHENFSQQQQLSSSMKNLTLNNSNFPLQMPSSKSDQNLLNNNNNNSNGFTLGIQKRPMYPQQTPLPIAQPMMNPTPTQFQQQLQPNQQINSFPGVQQQPLLQQQPRENLQHENFPQQQPQMSASMKNLTLNNSVVPNLPLQMPSSKSDQNLLNNNNNVKPLGMQKRPMYPQQIPMPMAQPMMNATQQPTQFQQQLQPNQQFNSFPGVQQNIQQQPRGNLQYQNFPQQPQQQPNVVHQGFNQIWGRETIDLMQNRHILPQTKVTPPPIKLNHQFHEATNCSSDIFRCTLTKIPESNSLLQKSRLPLGILIHPYRDLSNLPVISCSTIVRCRVCRTYINPFVFFVDSKKWKCNLCYRINELPEEFQYDPVSKTYGDPTRRPEIRSSTIEFIAPSEYMLRPPQPAVYLFVLDVSSLAQQSGYLDVVCQTIQEQLDNLPGDARTQVGFIAFNSAVHFYNIAENFNQPHEITVLEVDDVFLPCPDNLLVNLKECRELINDLLQQLPKRFANEHDNQSALGAALQAAFKLMSPTGGRVSVFQTCLPNYGPGALQSREDPNNRSSKDVQHLGPATDFYKRLALDCSGQQIAVDLFLLNSQYSDLSTLSGISKFSGGAIHHFPLFNINKPQQVTEFQRALTRYLTRKIGFESVMRVRCTRGLSIHTFHGNFFVRSTDLLSLPNVNPDAGFAMQITYEESLADVKTVCFQAALLYTSSKAERRIRVHTLCLPVTESLTEVMHSADQQCIIGLLAKMAVDRSLSSNISDARDVFINATVDVFSAFKIAQNLPSGASGLIAPQNLALFPLYILALLKQMAFRTGTSTRLDDRVFAMCQMKSLPLDQLIRYIYPDFYLLDPLFTEEGDKVDPPRLQLSAERLDSRSIFLLDNGVNIYIYVGSNTNPSVIKNVFGKNSVNEIPDVCYSLPNLETPSSESLQEFINTLNEEKPYNATIQIIRDTSPCRNLFVQHFVDDRNENSLSYYEFLQHLRTQVK</sequence>
<feature type="compositionally biased region" description="Polar residues" evidence="13">
    <location>
        <begin position="84"/>
        <end position="118"/>
    </location>
</feature>
<dbReference type="SUPFAM" id="SSF82754">
    <property type="entry name" value="C-terminal, gelsolin-like domain of Sec23/24"/>
    <property type="match status" value="1"/>
</dbReference>